<dbReference type="InterPro" id="IPR050571">
    <property type="entry name" value="Class-IV_PLP-Dep_Aminotrnsfr"/>
</dbReference>
<feature type="region of interest" description="Disordered" evidence="2">
    <location>
        <begin position="45"/>
        <end position="85"/>
    </location>
</feature>
<evidence type="ECO:0000256" key="3">
    <source>
        <dbReference type="SAM" id="SignalP"/>
    </source>
</evidence>
<dbReference type="EMBL" id="JACEFO010001626">
    <property type="protein sequence ID" value="KAF8728734.1"/>
    <property type="molecule type" value="Genomic_DNA"/>
</dbReference>
<comment type="caution">
    <text evidence="4">The sequence shown here is derived from an EMBL/GenBank/DDBJ whole genome shotgun (WGS) entry which is preliminary data.</text>
</comment>
<dbReference type="GO" id="GO:0019752">
    <property type="term" value="P:carboxylic acid metabolic process"/>
    <property type="evidence" value="ECO:0007669"/>
    <property type="project" value="TreeGrafter"/>
</dbReference>
<feature type="compositionally biased region" description="Basic and acidic residues" evidence="2">
    <location>
        <begin position="221"/>
        <end position="241"/>
    </location>
</feature>
<evidence type="ECO:0000313" key="4">
    <source>
        <dbReference type="EMBL" id="KAF8728734.1"/>
    </source>
</evidence>
<proteinExistence type="inferred from homology"/>
<feature type="region of interest" description="Disordered" evidence="2">
    <location>
        <begin position="218"/>
        <end position="253"/>
    </location>
</feature>
<comment type="similarity">
    <text evidence="1">Belongs to the class-IV pyridoxal-phosphate-dependent aminotransferase family.</text>
</comment>
<dbReference type="PANTHER" id="PTHR42743:SF11">
    <property type="entry name" value="AMINODEOXYCHORISMATE LYASE"/>
    <property type="match status" value="1"/>
</dbReference>
<organism evidence="4 5">
    <name type="scientific">Digitaria exilis</name>
    <dbReference type="NCBI Taxonomy" id="1010633"/>
    <lineage>
        <taxon>Eukaryota</taxon>
        <taxon>Viridiplantae</taxon>
        <taxon>Streptophyta</taxon>
        <taxon>Embryophyta</taxon>
        <taxon>Tracheophyta</taxon>
        <taxon>Spermatophyta</taxon>
        <taxon>Magnoliopsida</taxon>
        <taxon>Liliopsida</taxon>
        <taxon>Poales</taxon>
        <taxon>Poaceae</taxon>
        <taxon>PACMAD clade</taxon>
        <taxon>Panicoideae</taxon>
        <taxon>Panicodae</taxon>
        <taxon>Paniceae</taxon>
        <taxon>Anthephorinae</taxon>
        <taxon>Digitaria</taxon>
    </lineage>
</organism>
<evidence type="ECO:0000256" key="1">
    <source>
        <dbReference type="ARBA" id="ARBA00009320"/>
    </source>
</evidence>
<keyword evidence="5" id="KW-1185">Reference proteome</keyword>
<evidence type="ECO:0000256" key="2">
    <source>
        <dbReference type="SAM" id="MobiDB-lite"/>
    </source>
</evidence>
<gene>
    <name evidence="4" type="ORF">HU200_018010</name>
</gene>
<sequence length="404" mass="44989">MYAWLGAWAWAAGLRTYRIGWAAHVKGPPLLTASIRHASVRPQLSASLSPEDHTGGRDESPSPAGVEHAQGAGAPENSIRASVGPAAARGQEYRLQLGPRRRLPFLLCLLPAWAPWPRRLAWARRHGQEDRLASVLRPHGLPRTPPVHVSAYCPVVQTREEAVDCPAVHIASTRLHVSTPLTNRRAASRHSCSVQCPGVSYCSARLFSGSPCLIIGPSDRFGSEEQPVKSKSDHQTRRDKNPPFPNPNHTDERAAALRAEWRRRRRRGRAPTSLMYSFAQVRASFSLRLRWREGTRGERGRRWLPPRLDLEQMGMPSVPIALSFGQLRGKRSVEEGWFGLGERTRAACPCALLGWGACSAFGWAGDCYVPRDDMEVLDEPLYANFVRVTGVDRPYREDLLSKML</sequence>
<evidence type="ECO:0000313" key="5">
    <source>
        <dbReference type="Proteomes" id="UP000636709"/>
    </source>
</evidence>
<name>A0A835F5L7_9POAL</name>
<feature type="compositionally biased region" description="Basic and acidic residues" evidence="2">
    <location>
        <begin position="50"/>
        <end position="60"/>
    </location>
</feature>
<protein>
    <submittedName>
        <fullName evidence="4">Uncharacterized protein</fullName>
    </submittedName>
</protein>
<dbReference type="PANTHER" id="PTHR42743">
    <property type="entry name" value="AMINO-ACID AMINOTRANSFERASE"/>
    <property type="match status" value="1"/>
</dbReference>
<dbReference type="AlphaFoldDB" id="A0A835F5L7"/>
<feature type="chain" id="PRO_5032306077" evidence="3">
    <location>
        <begin position="23"/>
        <end position="404"/>
    </location>
</feature>
<accession>A0A835F5L7</accession>
<keyword evidence="3" id="KW-0732">Signal</keyword>
<feature type="signal peptide" evidence="3">
    <location>
        <begin position="1"/>
        <end position="22"/>
    </location>
</feature>
<dbReference type="Proteomes" id="UP000636709">
    <property type="component" value="Unassembled WGS sequence"/>
</dbReference>
<reference evidence="4" key="1">
    <citation type="submission" date="2020-07" db="EMBL/GenBank/DDBJ databases">
        <title>Genome sequence and genetic diversity analysis of an under-domesticated orphan crop, white fonio (Digitaria exilis).</title>
        <authorList>
            <person name="Bennetzen J.L."/>
            <person name="Chen S."/>
            <person name="Ma X."/>
            <person name="Wang X."/>
            <person name="Yssel A.E.J."/>
            <person name="Chaluvadi S.R."/>
            <person name="Johnson M."/>
            <person name="Gangashetty P."/>
            <person name="Hamidou F."/>
            <person name="Sanogo M.D."/>
            <person name="Zwaenepoel A."/>
            <person name="Wallace J."/>
            <person name="Van De Peer Y."/>
            <person name="Van Deynze A."/>
        </authorList>
    </citation>
    <scope>NUCLEOTIDE SEQUENCE</scope>
    <source>
        <tissue evidence="4">Leaves</tissue>
    </source>
</reference>